<dbReference type="EMBL" id="LAZR01003636">
    <property type="protein sequence ID" value="KKN16215.1"/>
    <property type="molecule type" value="Genomic_DNA"/>
</dbReference>
<dbReference type="GO" id="GO:0003700">
    <property type="term" value="F:DNA-binding transcription factor activity"/>
    <property type="evidence" value="ECO:0007669"/>
    <property type="project" value="TreeGrafter"/>
</dbReference>
<dbReference type="PANTHER" id="PTHR46797:SF23">
    <property type="entry name" value="HTH-TYPE TRANSCRIPTIONAL REGULATOR SUTR"/>
    <property type="match status" value="1"/>
</dbReference>
<proteinExistence type="predicted"/>
<dbReference type="PROSITE" id="PS50943">
    <property type="entry name" value="HTH_CROC1"/>
    <property type="match status" value="1"/>
</dbReference>
<dbReference type="InterPro" id="IPR010982">
    <property type="entry name" value="Lambda_DNA-bd_dom_sf"/>
</dbReference>
<dbReference type="GO" id="GO:0005829">
    <property type="term" value="C:cytosol"/>
    <property type="evidence" value="ECO:0007669"/>
    <property type="project" value="TreeGrafter"/>
</dbReference>
<dbReference type="GO" id="GO:0003677">
    <property type="term" value="F:DNA binding"/>
    <property type="evidence" value="ECO:0007669"/>
    <property type="project" value="UniProtKB-KW"/>
</dbReference>
<evidence type="ECO:0000313" key="5">
    <source>
        <dbReference type="EMBL" id="KKN16215.1"/>
    </source>
</evidence>
<dbReference type="Pfam" id="PF01381">
    <property type="entry name" value="HTH_3"/>
    <property type="match status" value="1"/>
</dbReference>
<dbReference type="SMART" id="SM00530">
    <property type="entry name" value="HTH_XRE"/>
    <property type="match status" value="1"/>
</dbReference>
<evidence type="ECO:0000259" key="4">
    <source>
        <dbReference type="PROSITE" id="PS50943"/>
    </source>
</evidence>
<evidence type="ECO:0000256" key="1">
    <source>
        <dbReference type="ARBA" id="ARBA00023015"/>
    </source>
</evidence>
<protein>
    <recommendedName>
        <fullName evidence="4">HTH cro/C1-type domain-containing protein</fullName>
    </recommendedName>
</protein>
<evidence type="ECO:0000256" key="2">
    <source>
        <dbReference type="ARBA" id="ARBA00023125"/>
    </source>
</evidence>
<dbReference type="CDD" id="cd00093">
    <property type="entry name" value="HTH_XRE"/>
    <property type="match status" value="1"/>
</dbReference>
<accession>A0A0F9N9K3</accession>
<keyword evidence="1" id="KW-0805">Transcription regulation</keyword>
<reference evidence="5" key="1">
    <citation type="journal article" date="2015" name="Nature">
        <title>Complex archaea that bridge the gap between prokaryotes and eukaryotes.</title>
        <authorList>
            <person name="Spang A."/>
            <person name="Saw J.H."/>
            <person name="Jorgensen S.L."/>
            <person name="Zaremba-Niedzwiedzka K."/>
            <person name="Martijn J."/>
            <person name="Lind A.E."/>
            <person name="van Eijk R."/>
            <person name="Schleper C."/>
            <person name="Guy L."/>
            <person name="Ettema T.J."/>
        </authorList>
    </citation>
    <scope>NUCLEOTIDE SEQUENCE</scope>
</reference>
<evidence type="ECO:0000256" key="3">
    <source>
        <dbReference type="ARBA" id="ARBA00023163"/>
    </source>
</evidence>
<dbReference type="InterPro" id="IPR050807">
    <property type="entry name" value="TransReg_Diox_bact_type"/>
</dbReference>
<dbReference type="Gene3D" id="1.10.260.40">
    <property type="entry name" value="lambda repressor-like DNA-binding domains"/>
    <property type="match status" value="1"/>
</dbReference>
<sequence length="102" mass="11799">MAVDPFQPFRRDIDRITKAARDAQDELIASLDINKRLGARVRQLRTERRWSQEELADRAQLHRTYIGGIERGERNVSLHNIVKIAIALGVPPWALLFDIGRR</sequence>
<organism evidence="5">
    <name type="scientific">marine sediment metagenome</name>
    <dbReference type="NCBI Taxonomy" id="412755"/>
    <lineage>
        <taxon>unclassified sequences</taxon>
        <taxon>metagenomes</taxon>
        <taxon>ecological metagenomes</taxon>
    </lineage>
</organism>
<dbReference type="InterPro" id="IPR001387">
    <property type="entry name" value="Cro/C1-type_HTH"/>
</dbReference>
<name>A0A0F9N9K3_9ZZZZ</name>
<keyword evidence="3" id="KW-0804">Transcription</keyword>
<dbReference type="PANTHER" id="PTHR46797">
    <property type="entry name" value="HTH-TYPE TRANSCRIPTIONAL REGULATOR"/>
    <property type="match status" value="1"/>
</dbReference>
<dbReference type="SUPFAM" id="SSF47413">
    <property type="entry name" value="lambda repressor-like DNA-binding domains"/>
    <property type="match status" value="1"/>
</dbReference>
<feature type="domain" description="HTH cro/C1-type" evidence="4">
    <location>
        <begin position="41"/>
        <end position="96"/>
    </location>
</feature>
<comment type="caution">
    <text evidence="5">The sequence shown here is derived from an EMBL/GenBank/DDBJ whole genome shotgun (WGS) entry which is preliminary data.</text>
</comment>
<gene>
    <name evidence="5" type="ORF">LCGC14_0978080</name>
</gene>
<dbReference type="AlphaFoldDB" id="A0A0F9N9K3"/>
<keyword evidence="2" id="KW-0238">DNA-binding</keyword>